<sequence length="312" mass="34580">MATTAEVEEYSAATNAIVVLATSQLARFMATAPGPDQVSNYYTELIRSAGRAAASTAADFYDDMRAQSRARRGFRATVAEPIPVEQARAVVRWATEPRARLWTPPESDAELWTPDDADEDDIVTDASDDSRPESDRTSSQVDPDFFEDVPESEDADDVEGDTPELEEPTPDEILSRLTRSSQRLIMQPARDTIVESVERDPADARWARVPTGEVTCAFCLVMASRGAVYTSRAAAVSVIGRRGRTRGKRALGESYHDACDCQAIPVWDEDEDYPEHYDPEALYDIYSDARDAAHSPDLKKILAKLREQQGLR</sequence>
<evidence type="ECO:0000313" key="2">
    <source>
        <dbReference type="EMBL" id="SNY84116.1"/>
    </source>
</evidence>
<dbReference type="InterPro" id="IPR057369">
    <property type="entry name" value="VG15"/>
</dbReference>
<keyword evidence="3" id="KW-1185">Reference proteome</keyword>
<protein>
    <recommendedName>
        <fullName evidence="4">Capsid maturation protease</fullName>
    </recommendedName>
</protein>
<evidence type="ECO:0000256" key="1">
    <source>
        <dbReference type="SAM" id="MobiDB-lite"/>
    </source>
</evidence>
<evidence type="ECO:0008006" key="4">
    <source>
        <dbReference type="Google" id="ProtNLM"/>
    </source>
</evidence>
<feature type="region of interest" description="Disordered" evidence="1">
    <location>
        <begin position="102"/>
        <end position="171"/>
    </location>
</feature>
<feature type="compositionally biased region" description="Acidic residues" evidence="1">
    <location>
        <begin position="107"/>
        <end position="127"/>
    </location>
</feature>
<reference evidence="2 3" key="1">
    <citation type="submission" date="2017-09" db="EMBL/GenBank/DDBJ databases">
        <authorList>
            <person name="Ehlers B."/>
            <person name="Leendertz F.H."/>
        </authorList>
    </citation>
    <scope>NUCLEOTIDE SEQUENCE [LARGE SCALE GENOMIC DNA]</scope>
    <source>
        <strain evidence="2 3">DSM 45537</strain>
    </source>
</reference>
<name>A0A285LKB5_9NOCA</name>
<evidence type="ECO:0000313" key="3">
    <source>
        <dbReference type="Proteomes" id="UP000219565"/>
    </source>
</evidence>
<organism evidence="2 3">
    <name type="scientific">Nocardia amikacinitolerans</name>
    <dbReference type="NCBI Taxonomy" id="756689"/>
    <lineage>
        <taxon>Bacteria</taxon>
        <taxon>Bacillati</taxon>
        <taxon>Actinomycetota</taxon>
        <taxon>Actinomycetes</taxon>
        <taxon>Mycobacteriales</taxon>
        <taxon>Nocardiaceae</taxon>
        <taxon>Nocardia</taxon>
    </lineage>
</organism>
<dbReference type="RefSeq" id="WP_097245836.1">
    <property type="nucleotide sequence ID" value="NZ_OBEG01000003.1"/>
</dbReference>
<accession>A0A285LKB5</accession>
<dbReference type="AlphaFoldDB" id="A0A285LKB5"/>
<gene>
    <name evidence="2" type="ORF">SAMN04244553_3597</name>
</gene>
<proteinExistence type="predicted"/>
<dbReference type="Pfam" id="PF25310">
    <property type="entry name" value="VG15"/>
    <property type="match status" value="2"/>
</dbReference>
<dbReference type="OrthoDB" id="3194844at2"/>
<dbReference type="EMBL" id="OBEG01000003">
    <property type="protein sequence ID" value="SNY84116.1"/>
    <property type="molecule type" value="Genomic_DNA"/>
</dbReference>
<feature type="compositionally biased region" description="Acidic residues" evidence="1">
    <location>
        <begin position="144"/>
        <end position="170"/>
    </location>
</feature>
<dbReference type="Proteomes" id="UP000219565">
    <property type="component" value="Unassembled WGS sequence"/>
</dbReference>